<dbReference type="EMBL" id="AP027070">
    <property type="protein sequence ID" value="BDU62724.1"/>
    <property type="molecule type" value="Genomic_DNA"/>
</dbReference>
<keyword evidence="9" id="KW-0121">Carboxypeptidase</keyword>
<dbReference type="InterPro" id="IPR012338">
    <property type="entry name" value="Beta-lactam/transpept-like"/>
</dbReference>
<reference evidence="9 10" key="1">
    <citation type="submission" date="2022-11" db="EMBL/GenBank/DDBJ databases">
        <title>Genome sequence of clinical isolate of the human pathogenic Borrelia fainii.</title>
        <authorList>
            <person name="Itokawa K."/>
            <person name="Sato K."/>
            <person name="Qiu Y."/>
        </authorList>
    </citation>
    <scope>NUCLEOTIDE SEQUENCE [LARGE SCALE GENOMIC DNA]</scope>
    <source>
        <strain evidence="9 10">Qtaro</strain>
    </source>
</reference>
<evidence type="ECO:0000256" key="2">
    <source>
        <dbReference type="ARBA" id="ARBA00022729"/>
    </source>
</evidence>
<proteinExistence type="inferred from homology"/>
<dbReference type="PRINTS" id="PR00725">
    <property type="entry name" value="DADACBPTASE1"/>
</dbReference>
<gene>
    <name evidence="9" type="ORF">BOFE_02640</name>
</gene>
<keyword evidence="4" id="KW-0133">Cell shape</keyword>
<evidence type="ECO:0000256" key="7">
    <source>
        <dbReference type="RuleBase" id="RU004016"/>
    </source>
</evidence>
<dbReference type="PANTHER" id="PTHR21581:SF6">
    <property type="entry name" value="TRAFFICKING PROTEIN PARTICLE COMPLEX SUBUNIT 12"/>
    <property type="match status" value="1"/>
</dbReference>
<evidence type="ECO:0000259" key="8">
    <source>
        <dbReference type="Pfam" id="PF00768"/>
    </source>
</evidence>
<dbReference type="SUPFAM" id="SSF56601">
    <property type="entry name" value="beta-lactamase/transpeptidase-like"/>
    <property type="match status" value="1"/>
</dbReference>
<keyword evidence="9" id="KW-0645">Protease</keyword>
<dbReference type="InterPro" id="IPR018044">
    <property type="entry name" value="Peptidase_S11"/>
</dbReference>
<evidence type="ECO:0000256" key="5">
    <source>
        <dbReference type="ARBA" id="ARBA00022984"/>
    </source>
</evidence>
<protein>
    <submittedName>
        <fullName evidence="9">Serine-type D-Ala-D-Ala carboxypeptidase</fullName>
    </submittedName>
</protein>
<feature type="domain" description="Peptidase S11 D-alanyl-D-alanine carboxypeptidase A N-terminal" evidence="8">
    <location>
        <begin position="35"/>
        <end position="273"/>
    </location>
</feature>
<dbReference type="PANTHER" id="PTHR21581">
    <property type="entry name" value="D-ALANYL-D-ALANINE CARBOXYPEPTIDASE"/>
    <property type="match status" value="1"/>
</dbReference>
<keyword evidence="5" id="KW-0573">Peptidoglycan synthesis</keyword>
<organism evidence="9 10">
    <name type="scientific">Candidatus Borrelia fainii</name>
    <dbReference type="NCBI Taxonomy" id="2518322"/>
    <lineage>
        <taxon>Bacteria</taxon>
        <taxon>Pseudomonadati</taxon>
        <taxon>Spirochaetota</taxon>
        <taxon>Spirochaetia</taxon>
        <taxon>Spirochaetales</taxon>
        <taxon>Borreliaceae</taxon>
        <taxon>Borrelia</taxon>
    </lineage>
</organism>
<keyword evidence="2" id="KW-0732">Signal</keyword>
<accession>A0ABM8DJF4</accession>
<evidence type="ECO:0000256" key="1">
    <source>
        <dbReference type="ARBA" id="ARBA00007164"/>
    </source>
</evidence>
<name>A0ABM8DJF4_9SPIR</name>
<dbReference type="Gene3D" id="3.40.710.10">
    <property type="entry name" value="DD-peptidase/beta-lactamase superfamily"/>
    <property type="match status" value="1"/>
</dbReference>
<dbReference type="GO" id="GO:0004180">
    <property type="term" value="F:carboxypeptidase activity"/>
    <property type="evidence" value="ECO:0007669"/>
    <property type="project" value="UniProtKB-KW"/>
</dbReference>
<dbReference type="Pfam" id="PF00768">
    <property type="entry name" value="Peptidase_S11"/>
    <property type="match status" value="1"/>
</dbReference>
<evidence type="ECO:0000313" key="10">
    <source>
        <dbReference type="Proteomes" id="UP001317516"/>
    </source>
</evidence>
<evidence type="ECO:0000313" key="9">
    <source>
        <dbReference type="EMBL" id="BDU62724.1"/>
    </source>
</evidence>
<comment type="similarity">
    <text evidence="1 7">Belongs to the peptidase S11 family.</text>
</comment>
<dbReference type="Proteomes" id="UP001317516">
    <property type="component" value="Chromosome"/>
</dbReference>
<evidence type="ECO:0000256" key="4">
    <source>
        <dbReference type="ARBA" id="ARBA00022960"/>
    </source>
</evidence>
<evidence type="ECO:0000256" key="6">
    <source>
        <dbReference type="ARBA" id="ARBA00023316"/>
    </source>
</evidence>
<keyword evidence="6" id="KW-0961">Cell wall biogenesis/degradation</keyword>
<keyword evidence="3" id="KW-0378">Hydrolase</keyword>
<dbReference type="InterPro" id="IPR001967">
    <property type="entry name" value="Peptidase_S11_N"/>
</dbReference>
<evidence type="ECO:0000256" key="3">
    <source>
        <dbReference type="ARBA" id="ARBA00022801"/>
    </source>
</evidence>
<keyword evidence="10" id="KW-1185">Reference proteome</keyword>
<sequence length="314" mass="34970">MKIISVILNVLILILSGVFSELFSIDLLEIKKITEDAKSVVLLDYDTKCILYSKNPSLVFPPASLTKLVTIYTALVEARKKNIDLNTTVPISSAASYYNLPLDSSLMFLEEGHKVNFEELLKGLIISSGNDAAIAIAEFIVGKNLSDFIDLMNINVSNLGLINMSFVDTSGYSSDNKITALEMALFARTYIEEFEFILDIHSLKDFIYPRSENLGNTSSLKMLNLKQKNKNVLIFNYPYADGLKTGYIKTSGLNLVATAKKDDIRLIAVVLGVNKGVNNVGDRKRALIAQKLFEYGFGNYAQFSFIGKIRREEL</sequence>